<keyword evidence="2" id="KW-1133">Transmembrane helix</keyword>
<feature type="compositionally biased region" description="Acidic residues" evidence="1">
    <location>
        <begin position="430"/>
        <end position="441"/>
    </location>
</feature>
<feature type="region of interest" description="Disordered" evidence="1">
    <location>
        <begin position="400"/>
        <end position="455"/>
    </location>
</feature>
<dbReference type="InterPro" id="IPR025403">
    <property type="entry name" value="TgpA-like_C"/>
</dbReference>
<reference evidence="4 5" key="1">
    <citation type="submission" date="2019-08" db="EMBL/GenBank/DDBJ databases">
        <title>Archaea genome.</title>
        <authorList>
            <person name="Kajale S."/>
            <person name="Shouche Y."/>
            <person name="Deshpande N."/>
            <person name="Sharma A."/>
        </authorList>
    </citation>
    <scope>NUCLEOTIDE SEQUENCE [LARGE SCALE GENOMIC DNA]</scope>
    <source>
        <strain evidence="4 5">ESP3B_9</strain>
    </source>
</reference>
<evidence type="ECO:0000256" key="1">
    <source>
        <dbReference type="SAM" id="MobiDB-lite"/>
    </source>
</evidence>
<evidence type="ECO:0000313" key="5">
    <source>
        <dbReference type="Proteomes" id="UP000324104"/>
    </source>
</evidence>
<feature type="region of interest" description="Disordered" evidence="1">
    <location>
        <begin position="31"/>
        <end position="98"/>
    </location>
</feature>
<sequence>MSGRRRTLLVLGCIVCLLAVASALPAADPRLDAPGAPQGESAPGDWESVADPTDPVEEVTEPDSSDDAEDATDDSSEAAGSEPAPPGFEVSGAVEPGNEVRVETERSTTSSSAITVNGEEVASTGPFGRAEITVPYEEEMNVTIVDSGQSRTFDVPTDAAIEPGDGAAPGSDLEVAAAVGSTPVSDATVSLEGDPVATTDEAGKATVALPETAGPADVSVERGAVEGDRTIDVLEPDVEFAHPLLFPGSPAVVLVSADGDGIGGATVSVGDEETATGDDGRAWVWLPVTDEATVTAEVGAETATTTVGNLYLRLTAVVVLVPGLVIGAAVTYFRLVATTERSRWHGRTSLLVALADALAAFSDWIAGVRLPRYSLPSFEFGGGPSLGWPSLPSFSFPSYSRPSLGSVTRSSSSGSRRGIRSRVSDTLGFGDDEPDVADDDTGPTLADEPFGPRGPRAEIRATWHAVLDRVGIENRETRTPGQAAREVLSAGFPPSSVRRLVSIVRDVEYGGRDPSPERVADARATATELLAHEPDEEGDE</sequence>
<evidence type="ECO:0000259" key="3">
    <source>
        <dbReference type="Pfam" id="PF13559"/>
    </source>
</evidence>
<proteinExistence type="predicted"/>
<gene>
    <name evidence="4" type="ORF">FYC77_04025</name>
</gene>
<evidence type="ECO:0000256" key="2">
    <source>
        <dbReference type="SAM" id="Phobius"/>
    </source>
</evidence>
<dbReference type="EMBL" id="VTAW01000003">
    <property type="protein sequence ID" value="TYT63247.1"/>
    <property type="molecule type" value="Genomic_DNA"/>
</dbReference>
<keyword evidence="5" id="KW-1185">Reference proteome</keyword>
<feature type="transmembrane region" description="Helical" evidence="2">
    <location>
        <begin position="348"/>
        <end position="367"/>
    </location>
</feature>
<name>A0A5D5AQH9_9EURY</name>
<feature type="domain" description="Protein-glutamine gamma-glutamyltransferase-like C-terminal" evidence="3">
    <location>
        <begin position="460"/>
        <end position="524"/>
    </location>
</feature>
<keyword evidence="2" id="KW-0472">Membrane</keyword>
<feature type="compositionally biased region" description="Acidic residues" evidence="1">
    <location>
        <begin position="54"/>
        <end position="76"/>
    </location>
</feature>
<accession>A0A5D5AQH9</accession>
<dbReference type="Proteomes" id="UP000324104">
    <property type="component" value="Unassembled WGS sequence"/>
</dbReference>
<organism evidence="4 5">
    <name type="scientific">Natrialba swarupiae</name>
    <dbReference type="NCBI Taxonomy" id="2448032"/>
    <lineage>
        <taxon>Archaea</taxon>
        <taxon>Methanobacteriati</taxon>
        <taxon>Methanobacteriota</taxon>
        <taxon>Stenosarchaea group</taxon>
        <taxon>Halobacteria</taxon>
        <taxon>Halobacteriales</taxon>
        <taxon>Natrialbaceae</taxon>
        <taxon>Natrialba</taxon>
    </lineage>
</organism>
<dbReference type="RefSeq" id="WP_149080223.1">
    <property type="nucleotide sequence ID" value="NZ_VTAW01000003.1"/>
</dbReference>
<feature type="compositionally biased region" description="Low complexity" evidence="1">
    <location>
        <begin position="400"/>
        <end position="416"/>
    </location>
</feature>
<feature type="transmembrane region" description="Helical" evidence="2">
    <location>
        <begin position="310"/>
        <end position="336"/>
    </location>
</feature>
<keyword evidence="2" id="KW-0812">Transmembrane</keyword>
<dbReference type="Pfam" id="PF13559">
    <property type="entry name" value="DUF4129"/>
    <property type="match status" value="1"/>
</dbReference>
<protein>
    <submittedName>
        <fullName evidence="4">DUF4129 domain-containing protein</fullName>
    </submittedName>
</protein>
<comment type="caution">
    <text evidence="4">The sequence shown here is derived from an EMBL/GenBank/DDBJ whole genome shotgun (WGS) entry which is preliminary data.</text>
</comment>
<dbReference type="AlphaFoldDB" id="A0A5D5AQH9"/>
<evidence type="ECO:0000313" key="4">
    <source>
        <dbReference type="EMBL" id="TYT63247.1"/>
    </source>
</evidence>